<keyword evidence="2" id="KW-1185">Reference proteome</keyword>
<name>A0A1B1RX84_9BACL</name>
<protein>
    <recommendedName>
        <fullName evidence="3">TraB/GumN family protein</fullName>
    </recommendedName>
</protein>
<gene>
    <name evidence="1" type="ORF">I858_000430</name>
</gene>
<dbReference type="EMBL" id="CP016540">
    <property type="protein sequence ID" value="ANU25542.1"/>
    <property type="molecule type" value="Genomic_DNA"/>
</dbReference>
<evidence type="ECO:0000313" key="2">
    <source>
        <dbReference type="Proteomes" id="UP000053354"/>
    </source>
</evidence>
<reference evidence="1" key="1">
    <citation type="submission" date="2016-10" db="EMBL/GenBank/DDBJ databases">
        <authorList>
            <person name="See-Too W.S."/>
        </authorList>
    </citation>
    <scope>NUCLEOTIDE SEQUENCE</scope>
    <source>
        <strain evidence="1">L10.15</strain>
    </source>
</reference>
<proteinExistence type="predicted"/>
<evidence type="ECO:0000313" key="1">
    <source>
        <dbReference type="EMBL" id="ANU25542.1"/>
    </source>
</evidence>
<dbReference type="RefSeq" id="WP_065524132.1">
    <property type="nucleotide sequence ID" value="NZ_CP016540.2"/>
</dbReference>
<dbReference type="Proteomes" id="UP000053354">
    <property type="component" value="Chromosome"/>
</dbReference>
<dbReference type="AlphaFoldDB" id="A0A1B1RX84"/>
<organism evidence="1 2">
    <name type="scientific">Planococcus versutus</name>
    <dbReference type="NCBI Taxonomy" id="1302659"/>
    <lineage>
        <taxon>Bacteria</taxon>
        <taxon>Bacillati</taxon>
        <taxon>Bacillota</taxon>
        <taxon>Bacilli</taxon>
        <taxon>Bacillales</taxon>
        <taxon>Caryophanaceae</taxon>
        <taxon>Planococcus</taxon>
    </lineage>
</organism>
<evidence type="ECO:0008006" key="3">
    <source>
        <dbReference type="Google" id="ProtNLM"/>
    </source>
</evidence>
<sequence length="229" mass="26552">MMEKKVEIVLVGTHHFAYQKDVLMDKQNEIIELVDFLAAFNPGKIALEWEKSEQEELDKGFTKSEEDYEMHEIEQVGFRLATKLDRKAVFAVNWAGPLTQEEMVTLNQSIQEDYPNIWQAVEAFGKKSGGINPDQTLLESYRKLNNPELTKDLEEMYLSFLAVEKNGQNIGVSFLSKWMERELTIVKNIIEILEKPKERILLIVGGDHVWMLKKLFEGKGWTVINPFEK</sequence>
<dbReference type="OrthoDB" id="2080342at2"/>
<dbReference type="KEGG" id="pll:I858_000430"/>
<accession>A0A1B1RX84</accession>
<dbReference type="STRING" id="1302659.I858_000430"/>
<dbReference type="InterPro" id="IPR043749">
    <property type="entry name" value="DUF5694"/>
</dbReference>
<dbReference type="Pfam" id="PF18950">
    <property type="entry name" value="DUF5694"/>
    <property type="match status" value="1"/>
</dbReference>